<keyword evidence="1" id="KW-0238">DNA-binding</keyword>
<dbReference type="PANTHER" id="PTHR35145">
    <property type="entry name" value="CYTOPLASMIC PROTEIN-RELATED"/>
    <property type="match status" value="1"/>
</dbReference>
<sequence>MKETDICTYAETFSSAHTDFKAEWGATRLLLDDKMFGMLGQDKSGKRILTVKLKPEDGELLREQYAEIVPGYYMNKVHWNSIDLAGQVPDETIKTMIQKSYQLILQAMTKKRQREIAELASDTTTS</sequence>
<dbReference type="AlphaFoldDB" id="A0A6H0U8V5"/>
<dbReference type="GO" id="GO:0003677">
    <property type="term" value="F:DNA binding"/>
    <property type="evidence" value="ECO:0007669"/>
    <property type="project" value="UniProtKB-KW"/>
</dbReference>
<gene>
    <name evidence="1" type="ORF">GU336_03195</name>
</gene>
<organism evidence="1 2">
    <name type="scientific">Pseudolactococcus raffinolactis</name>
    <dbReference type="NCBI Taxonomy" id="1366"/>
    <lineage>
        <taxon>Bacteria</taxon>
        <taxon>Bacillati</taxon>
        <taxon>Bacillota</taxon>
        <taxon>Bacilli</taxon>
        <taxon>Lactobacillales</taxon>
        <taxon>Streptococcaceae</taxon>
        <taxon>Pseudolactococcus</taxon>
    </lineage>
</organism>
<reference evidence="1 2" key="1">
    <citation type="submission" date="2019-12" db="EMBL/GenBank/DDBJ databases">
        <title>Whole genome sequences of Lactococcus raffinolactis strains isolated from sewage.</title>
        <authorList>
            <person name="Ybazeta G."/>
            <person name="Ross M."/>
            <person name="Brabant-Kirwan D."/>
            <person name="Saleh M."/>
            <person name="Dillon J.A."/>
            <person name="Splinter K."/>
            <person name="Nokhbeh R."/>
        </authorList>
    </citation>
    <scope>NUCLEOTIDE SEQUENCE [LARGE SCALE GENOMIC DNA]</scope>
    <source>
        <strain evidence="1 2">Lr_19_5</strain>
    </source>
</reference>
<dbReference type="EMBL" id="CP047616">
    <property type="protein sequence ID" value="QIW53240.1"/>
    <property type="molecule type" value="Genomic_DNA"/>
</dbReference>
<dbReference type="InterPro" id="IPR007351">
    <property type="entry name" value="YjbR"/>
</dbReference>
<accession>A0A6H0U8V5</accession>
<dbReference type="RefSeq" id="WP_167838455.1">
    <property type="nucleotide sequence ID" value="NZ_CP047614.1"/>
</dbReference>
<dbReference type="InterPro" id="IPR058532">
    <property type="entry name" value="YjbR/MT2646/Rv2570-like"/>
</dbReference>
<dbReference type="PANTHER" id="PTHR35145:SF1">
    <property type="entry name" value="CYTOPLASMIC PROTEIN"/>
    <property type="match status" value="1"/>
</dbReference>
<dbReference type="SUPFAM" id="SSF142906">
    <property type="entry name" value="YjbR-like"/>
    <property type="match status" value="1"/>
</dbReference>
<dbReference type="Gene3D" id="3.90.1150.30">
    <property type="match status" value="1"/>
</dbReference>
<dbReference type="Pfam" id="PF04237">
    <property type="entry name" value="YjbR"/>
    <property type="match status" value="1"/>
</dbReference>
<dbReference type="InterPro" id="IPR038056">
    <property type="entry name" value="YjbR-like_sf"/>
</dbReference>
<protein>
    <submittedName>
        <fullName evidence="1">MmcQ/YjbR family DNA-binding protein</fullName>
    </submittedName>
</protein>
<dbReference type="Proteomes" id="UP000501945">
    <property type="component" value="Chromosome"/>
</dbReference>
<evidence type="ECO:0000313" key="1">
    <source>
        <dbReference type="EMBL" id="QIW53240.1"/>
    </source>
</evidence>
<name>A0A6H0U8V5_9LACT</name>
<proteinExistence type="predicted"/>
<evidence type="ECO:0000313" key="2">
    <source>
        <dbReference type="Proteomes" id="UP000501945"/>
    </source>
</evidence>